<evidence type="ECO:0000256" key="1">
    <source>
        <dbReference type="ARBA" id="ARBA00004196"/>
    </source>
</evidence>
<dbReference type="EMBL" id="JASJEU010000003">
    <property type="protein sequence ID" value="MDJ1649510.1"/>
    <property type="molecule type" value="Genomic_DNA"/>
</dbReference>
<reference evidence="2 3" key="1">
    <citation type="submission" date="2023-05" db="EMBL/GenBank/DDBJ databases">
        <title>Gordonibacter KGMB12511T sp. nov., isolated from faeces of healthy Korean.</title>
        <authorList>
            <person name="Kim H.S."/>
            <person name="Kim J.-S."/>
            <person name="Suh M.K."/>
            <person name="Eom M.K."/>
            <person name="Do H.E."/>
            <person name="Lee J.-S."/>
        </authorList>
    </citation>
    <scope>NUCLEOTIDE SEQUENCE [LARGE SCALE GENOMIC DNA]</scope>
    <source>
        <strain evidence="2 3">KGMB12511</strain>
    </source>
</reference>
<sequence length="523" mass="56627">MPSTRYIVKVSARQTVLALVFLLVLSVCLVAVVPTAKASAASAEGTTLGIVVIDSSGTQGGPDTGKTKLGIRVTDSENPIKTNYLITLDRNDGTDITSTVNVTYNLPLPKVEPPTREGHTFQGYYDNKSMYGIKYYDSNGEGVRVWDKTTAAPLYAHWSADMYHISFDPCNGDFIEVVPTYYGAQLSKPSRDPERIGYTFDGWYVDGKDGVKWDFSLPVTSFFSLSAHWIPDSYDISYDLAGGTATGSNPETYTIETDDFTLSEPKKTGYTFDGWSGTDLSGVQKSVTVTKGSTGKRNYTAQWTAKSYRVTLDRDGGKDGDFSTTATYDSAMQQVAVPNKDGYTFAGYFDNKGKQYYDEEGKSKANWDKDAENVTLKARWTLQINCTFPSNALVQVDASGKVTGQNLEFSSSTVEDLKVTTIASVQDAKAPSLFANGVIPADLRIVLTPSKNLGNEVKVPLTSTGEVISQGGWTIAAGSTSTPTKFAVAFSLFLPSSTQLNYFPDSQVSLASLSYEVVAANAS</sequence>
<dbReference type="NCBIfam" id="TIGR02543">
    <property type="entry name" value="List_Bact_rpt"/>
    <property type="match status" value="2"/>
</dbReference>
<organism evidence="2 3">
    <name type="scientific">Gordonibacter faecis</name>
    <dbReference type="NCBI Taxonomy" id="3047475"/>
    <lineage>
        <taxon>Bacteria</taxon>
        <taxon>Bacillati</taxon>
        <taxon>Actinomycetota</taxon>
        <taxon>Coriobacteriia</taxon>
        <taxon>Eggerthellales</taxon>
        <taxon>Eggerthellaceae</taxon>
        <taxon>Gordonibacter</taxon>
    </lineage>
</organism>
<dbReference type="RefSeq" id="WP_283830842.1">
    <property type="nucleotide sequence ID" value="NZ_JASJEU010000003.1"/>
</dbReference>
<comment type="subcellular location">
    <subcellularLocation>
        <location evidence="1">Cell envelope</location>
    </subcellularLocation>
</comment>
<protein>
    <submittedName>
        <fullName evidence="2">InlB B-repeat-containing protein</fullName>
    </submittedName>
</protein>
<dbReference type="InterPro" id="IPR042229">
    <property type="entry name" value="Listeria/Bacterioides_rpt_sf"/>
</dbReference>
<evidence type="ECO:0000313" key="2">
    <source>
        <dbReference type="EMBL" id="MDJ1649510.1"/>
    </source>
</evidence>
<dbReference type="Gene3D" id="2.60.40.4270">
    <property type="entry name" value="Listeria-Bacteroides repeat domain"/>
    <property type="match status" value="4"/>
</dbReference>
<accession>A0ABT7DJ09</accession>
<gene>
    <name evidence="2" type="ORF">QNJ86_01710</name>
</gene>
<evidence type="ECO:0000313" key="3">
    <source>
        <dbReference type="Proteomes" id="UP001232750"/>
    </source>
</evidence>
<proteinExistence type="predicted"/>
<dbReference type="Pfam" id="PF09479">
    <property type="entry name" value="Flg_new"/>
    <property type="match status" value="4"/>
</dbReference>
<name>A0ABT7DJ09_9ACTN</name>
<dbReference type="Proteomes" id="UP001232750">
    <property type="component" value="Unassembled WGS sequence"/>
</dbReference>
<dbReference type="InterPro" id="IPR013378">
    <property type="entry name" value="InlB-like_B-rpt"/>
</dbReference>
<comment type="caution">
    <text evidence="2">The sequence shown here is derived from an EMBL/GenBank/DDBJ whole genome shotgun (WGS) entry which is preliminary data.</text>
</comment>
<keyword evidence="3" id="KW-1185">Reference proteome</keyword>